<dbReference type="AlphaFoldDB" id="A0A642UVA4"/>
<protein>
    <recommendedName>
        <fullName evidence="5">Maf-like protein</fullName>
    </recommendedName>
</protein>
<name>A0A642UVA4_9ASCO</name>
<proteinExistence type="inferred from homology"/>
<dbReference type="SUPFAM" id="SSF52972">
    <property type="entry name" value="ITPase-like"/>
    <property type="match status" value="1"/>
</dbReference>
<dbReference type="PIRSF" id="PIRSF006305">
    <property type="entry name" value="Maf"/>
    <property type="match status" value="1"/>
</dbReference>
<dbReference type="Proteomes" id="UP000761534">
    <property type="component" value="Unassembled WGS sequence"/>
</dbReference>
<evidence type="ECO:0000313" key="4">
    <source>
        <dbReference type="Proteomes" id="UP000761534"/>
    </source>
</evidence>
<gene>
    <name evidence="3" type="ORF">TRICI_005660</name>
</gene>
<comment type="cofactor">
    <cofactor evidence="1">
        <name>a divalent metal cation</name>
        <dbReference type="ChEBI" id="CHEBI:60240"/>
    </cofactor>
</comment>
<dbReference type="OrthoDB" id="10267058at2759"/>
<dbReference type="HAMAP" id="MF_00528">
    <property type="entry name" value="Maf"/>
    <property type="match status" value="1"/>
</dbReference>
<dbReference type="GO" id="GO:0047429">
    <property type="term" value="F:nucleoside triphosphate diphosphatase activity"/>
    <property type="evidence" value="ECO:0007669"/>
    <property type="project" value="InterPro"/>
</dbReference>
<sequence>MSFSLTEVPKYRKLASGRVVLASKSPRRKQILTEQLGLEVSVFPSGFPEDLDKSTHTAFEYVINTATQKAVDVYKAEIDSDHPPSLVLGADTIVLCDDVIMEKPRDIGHNIKMLKQLRDCKTPHKVFTAVACIIPFDKPVSPGYAMETHLEETEVHFDRNITDEMINAYANSKEGSDAAGGYKIQNRGAMFVSKINGDYYNVMGMPVHGTITAIDKTLKTARDVDDDSEDDDNSDDEIE</sequence>
<evidence type="ECO:0000313" key="3">
    <source>
        <dbReference type="EMBL" id="KAA8903623.1"/>
    </source>
</evidence>
<dbReference type="CDD" id="cd00555">
    <property type="entry name" value="Maf"/>
    <property type="match status" value="1"/>
</dbReference>
<dbReference type="NCBIfam" id="TIGR00172">
    <property type="entry name" value="maf"/>
    <property type="match status" value="1"/>
</dbReference>
<accession>A0A642UVA4</accession>
<dbReference type="InterPro" id="IPR003697">
    <property type="entry name" value="Maf-like"/>
</dbReference>
<evidence type="ECO:0000256" key="2">
    <source>
        <dbReference type="ARBA" id="ARBA00022801"/>
    </source>
</evidence>
<dbReference type="VEuPathDB" id="FungiDB:TRICI_005660"/>
<dbReference type="EMBL" id="SWFS01000439">
    <property type="protein sequence ID" value="KAA8903623.1"/>
    <property type="molecule type" value="Genomic_DNA"/>
</dbReference>
<dbReference type="PANTHER" id="PTHR43213">
    <property type="entry name" value="BIFUNCTIONAL DTTP/UTP PYROPHOSPHATASE/METHYLTRANSFERASE PROTEIN-RELATED"/>
    <property type="match status" value="1"/>
</dbReference>
<keyword evidence="2" id="KW-0378">Hydrolase</keyword>
<dbReference type="Pfam" id="PF02545">
    <property type="entry name" value="Maf"/>
    <property type="match status" value="1"/>
</dbReference>
<keyword evidence="4" id="KW-1185">Reference proteome</keyword>
<evidence type="ECO:0000256" key="1">
    <source>
        <dbReference type="ARBA" id="ARBA00001968"/>
    </source>
</evidence>
<comment type="caution">
    <text evidence="3">The sequence shown here is derived from an EMBL/GenBank/DDBJ whole genome shotgun (WGS) entry which is preliminary data.</text>
</comment>
<dbReference type="InterPro" id="IPR029001">
    <property type="entry name" value="ITPase-like_fam"/>
</dbReference>
<evidence type="ECO:0008006" key="5">
    <source>
        <dbReference type="Google" id="ProtNLM"/>
    </source>
</evidence>
<dbReference type="Gene3D" id="3.90.950.10">
    <property type="match status" value="1"/>
</dbReference>
<dbReference type="PANTHER" id="PTHR43213:SF5">
    <property type="entry name" value="BIFUNCTIONAL DTTP_UTP PYROPHOSPHATASE_METHYLTRANSFERASE PROTEIN-RELATED"/>
    <property type="match status" value="1"/>
</dbReference>
<reference evidence="3" key="1">
    <citation type="journal article" date="2019" name="G3 (Bethesda)">
        <title>Genome Assemblies of Two Rare Opportunistic Yeast Pathogens: Diutina rugosa (syn. Candida rugosa) and Trichomonascus ciferrii (syn. Candida ciferrii).</title>
        <authorList>
            <person name="Mixao V."/>
            <person name="Saus E."/>
            <person name="Hansen A.P."/>
            <person name="Lass-Florl C."/>
            <person name="Gabaldon T."/>
        </authorList>
    </citation>
    <scope>NUCLEOTIDE SEQUENCE</scope>
    <source>
        <strain evidence="3">CBS 4856</strain>
    </source>
</reference>
<organism evidence="3 4">
    <name type="scientific">Trichomonascus ciferrii</name>
    <dbReference type="NCBI Taxonomy" id="44093"/>
    <lineage>
        <taxon>Eukaryota</taxon>
        <taxon>Fungi</taxon>
        <taxon>Dikarya</taxon>
        <taxon>Ascomycota</taxon>
        <taxon>Saccharomycotina</taxon>
        <taxon>Dipodascomycetes</taxon>
        <taxon>Dipodascales</taxon>
        <taxon>Trichomonascaceae</taxon>
        <taxon>Trichomonascus</taxon>
        <taxon>Trichomonascus ciferrii complex</taxon>
    </lineage>
</organism>